<feature type="chain" id="PRO_5021318776" evidence="13">
    <location>
        <begin position="21"/>
        <end position="527"/>
    </location>
</feature>
<reference evidence="16" key="3">
    <citation type="submission" date="2025-09" db="UniProtKB">
        <authorList>
            <consortium name="Ensembl"/>
        </authorList>
    </citation>
    <scope>IDENTIFICATION</scope>
</reference>
<evidence type="ECO:0000256" key="11">
    <source>
        <dbReference type="SAM" id="MobiDB-lite"/>
    </source>
</evidence>
<keyword evidence="3" id="KW-1003">Cell membrane</keyword>
<keyword evidence="7 12" id="KW-0472">Membrane</keyword>
<dbReference type="FunFam" id="1.20.1070.10:FF:000133">
    <property type="entry name" value="Glucagon receptor a"/>
    <property type="match status" value="1"/>
</dbReference>
<feature type="transmembrane region" description="Helical" evidence="12">
    <location>
        <begin position="283"/>
        <end position="306"/>
    </location>
</feature>
<evidence type="ECO:0000313" key="17">
    <source>
        <dbReference type="Proteomes" id="UP000314980"/>
    </source>
</evidence>
<feature type="domain" description="G-protein coupled receptors family 2 profile 1" evidence="14">
    <location>
        <begin position="37"/>
        <end position="113"/>
    </location>
</feature>
<keyword evidence="6" id="KW-0297">G-protein coupled receptor</keyword>
<keyword evidence="4 12" id="KW-0812">Transmembrane</keyword>
<feature type="compositionally biased region" description="Polar residues" evidence="11">
    <location>
        <begin position="414"/>
        <end position="426"/>
    </location>
</feature>
<evidence type="ECO:0000256" key="8">
    <source>
        <dbReference type="ARBA" id="ARBA00023170"/>
    </source>
</evidence>
<dbReference type="InterPro" id="IPR001879">
    <property type="entry name" value="GPCR_2_extracellular_dom"/>
</dbReference>
<dbReference type="PRINTS" id="PR01129">
    <property type="entry name" value="GIPRECEPTOR"/>
</dbReference>
<dbReference type="PANTHER" id="PTHR45620:SF29">
    <property type="entry name" value="GLUCAGON RECEPTOR"/>
    <property type="match status" value="1"/>
</dbReference>
<dbReference type="SUPFAM" id="SSF111418">
    <property type="entry name" value="Hormone receptor domain"/>
    <property type="match status" value="1"/>
</dbReference>
<evidence type="ECO:0000256" key="7">
    <source>
        <dbReference type="ARBA" id="ARBA00023136"/>
    </source>
</evidence>
<reference evidence="17" key="1">
    <citation type="submission" date="2015-09" db="EMBL/GenBank/DDBJ databases">
        <authorList>
            <person name="Sai Rama Sridatta P."/>
        </authorList>
    </citation>
    <scope>NUCLEOTIDE SEQUENCE [LARGE SCALE GENOMIC DNA]</scope>
</reference>
<feature type="domain" description="G-protein coupled receptors family 2 profile 2" evidence="15">
    <location>
        <begin position="125"/>
        <end position="367"/>
    </location>
</feature>
<evidence type="ECO:0000256" key="5">
    <source>
        <dbReference type="ARBA" id="ARBA00022989"/>
    </source>
</evidence>
<dbReference type="GO" id="GO:0007166">
    <property type="term" value="P:cell surface receptor signaling pathway"/>
    <property type="evidence" value="ECO:0007669"/>
    <property type="project" value="InterPro"/>
</dbReference>
<dbReference type="GO" id="GO:0016519">
    <property type="term" value="F:gastric inhibitory peptide receptor activity"/>
    <property type="evidence" value="ECO:0007669"/>
    <property type="project" value="InterPro"/>
</dbReference>
<reference evidence="16" key="2">
    <citation type="submission" date="2025-08" db="UniProtKB">
        <authorList>
            <consortium name="Ensembl"/>
        </authorList>
    </citation>
    <scope>IDENTIFICATION</scope>
</reference>
<keyword evidence="9" id="KW-0325">Glycoprotein</keyword>
<keyword evidence="5 12" id="KW-1133">Transmembrane helix</keyword>
<dbReference type="InterPro" id="IPR000832">
    <property type="entry name" value="GPCR_2_secretin-like"/>
</dbReference>
<dbReference type="PANTHER" id="PTHR45620">
    <property type="entry name" value="PDF RECEPTOR-LIKE PROTEIN-RELATED"/>
    <property type="match status" value="1"/>
</dbReference>
<feature type="signal peptide" evidence="13">
    <location>
        <begin position="1"/>
        <end position="20"/>
    </location>
</feature>
<dbReference type="PROSITE" id="PS00649">
    <property type="entry name" value="G_PROTEIN_RECEP_F2_1"/>
    <property type="match status" value="1"/>
</dbReference>
<dbReference type="AlphaFoldDB" id="A0A4W6DYE8"/>
<keyword evidence="10" id="KW-0807">Transducer</keyword>
<dbReference type="Pfam" id="PF02793">
    <property type="entry name" value="HRM"/>
    <property type="match status" value="1"/>
</dbReference>
<name>A0A4W6DYE8_LATCA</name>
<dbReference type="GO" id="GO:0004967">
    <property type="term" value="F:glucagon receptor activity"/>
    <property type="evidence" value="ECO:0007669"/>
    <property type="project" value="TreeGrafter"/>
</dbReference>
<dbReference type="InterPro" id="IPR036445">
    <property type="entry name" value="GPCR_2_extracell_dom_sf"/>
</dbReference>
<dbReference type="PROSITE" id="PS50261">
    <property type="entry name" value="G_PROTEIN_RECEP_F2_4"/>
    <property type="match status" value="1"/>
</dbReference>
<dbReference type="InParanoid" id="A0A4W6DYE8"/>
<protein>
    <submittedName>
        <fullName evidence="16">Glucagon receptor b</fullName>
    </submittedName>
</protein>
<dbReference type="GO" id="GO:0007189">
    <property type="term" value="P:adenylate cyclase-activating G protein-coupled receptor signaling pathway"/>
    <property type="evidence" value="ECO:0007669"/>
    <property type="project" value="TreeGrafter"/>
</dbReference>
<accession>A0A4W6DYE8</accession>
<sequence>MSQVCLLLALQFHLFLQVSSTNSLELVKEQWSSYKNQCLDYLNATPPATGLVCNRTFDLYACWPDGLPGTTVNVSCPWFLPWYRKVQQGLVYRVCKEDGQWAQKNTSECEDDPGEQQYGRILSQLRIMYTVGYSLSLGALLLALGILITFRKLHCMRNNIHMNLFASFILRAVSILVKDALLTLTLDAQSSSDTQTQAWAVSWCRAAMVMMQYSVMANNYWLLVEGIYLHSLLVITVFSERKYFYIYLAIGWGAPLIFVLPWITVKYLYENEECWERNINMGYWWIIRSPILFAYLINFFIFIRIIKILMSKLRAHQMRYTDYKFRLAKSTLTLIPLLGIHAILFTFVIDESVPKGSMLRLIRLFCDLLFNSFQVRTPSYLTLVCFCVQSEMLKKWKRWKLGKDIDEEYRHTHSQTPHIKSGSIATGNLPDLHDNNVSDPSGDSPRLNKGDRGPPRLAGPEENRRLVVSYSNGTGKGRSTKSRHTLQFSFLPHRGPASHASTATEDVCLEERVQCRIYPLKGEETNV</sequence>
<dbReference type="Ensembl" id="ENSLCAT00010031376.1">
    <property type="protein sequence ID" value="ENSLCAP00010030686.1"/>
    <property type="gene ID" value="ENSLCAG00010014420.1"/>
</dbReference>
<dbReference type="GeneTree" id="ENSGT00940000165036"/>
<dbReference type="Pfam" id="PF00002">
    <property type="entry name" value="7tm_2"/>
    <property type="match status" value="1"/>
</dbReference>
<dbReference type="Gene3D" id="1.20.1070.10">
    <property type="entry name" value="Rhodopsin 7-helix transmembrane proteins"/>
    <property type="match status" value="1"/>
</dbReference>
<dbReference type="InterPro" id="IPR017983">
    <property type="entry name" value="GPCR_2_secretin-like_CS"/>
</dbReference>
<keyword evidence="13" id="KW-0732">Signal</keyword>
<keyword evidence="8" id="KW-0675">Receptor</keyword>
<evidence type="ECO:0000256" key="6">
    <source>
        <dbReference type="ARBA" id="ARBA00023040"/>
    </source>
</evidence>
<dbReference type="SUPFAM" id="SSF81321">
    <property type="entry name" value="Family A G protein-coupled receptor-like"/>
    <property type="match status" value="1"/>
</dbReference>
<dbReference type="GO" id="GO:0010906">
    <property type="term" value="P:regulation of glucose metabolic process"/>
    <property type="evidence" value="ECO:0007669"/>
    <property type="project" value="Ensembl"/>
</dbReference>
<evidence type="ECO:0000256" key="2">
    <source>
        <dbReference type="ARBA" id="ARBA00005314"/>
    </source>
</evidence>
<evidence type="ECO:0000256" key="10">
    <source>
        <dbReference type="ARBA" id="ARBA00023224"/>
    </source>
</evidence>
<dbReference type="SMART" id="SM00008">
    <property type="entry name" value="HormR"/>
    <property type="match status" value="1"/>
</dbReference>
<feature type="transmembrane region" description="Helical" evidence="12">
    <location>
        <begin position="160"/>
        <end position="177"/>
    </location>
</feature>
<dbReference type="Gene3D" id="4.10.1240.10">
    <property type="entry name" value="GPCR, family 2, extracellular hormone receptor domain"/>
    <property type="match status" value="1"/>
</dbReference>
<evidence type="ECO:0000259" key="14">
    <source>
        <dbReference type="PROSITE" id="PS50227"/>
    </source>
</evidence>
<feature type="region of interest" description="Disordered" evidence="11">
    <location>
        <begin position="412"/>
        <end position="482"/>
    </location>
</feature>
<dbReference type="InterPro" id="IPR001749">
    <property type="entry name" value="GPCR_2_GIP_rcpt"/>
</dbReference>
<proteinExistence type="inferred from homology"/>
<dbReference type="InterPro" id="IPR017981">
    <property type="entry name" value="GPCR_2-like_7TM"/>
</dbReference>
<feature type="compositionally biased region" description="Basic and acidic residues" evidence="11">
    <location>
        <begin position="446"/>
        <end position="465"/>
    </location>
</feature>
<feature type="transmembrane region" description="Helical" evidence="12">
    <location>
        <begin position="245"/>
        <end position="263"/>
    </location>
</feature>
<evidence type="ECO:0000313" key="16">
    <source>
        <dbReference type="Ensembl" id="ENSLCAP00010030686.1"/>
    </source>
</evidence>
<evidence type="ECO:0000256" key="1">
    <source>
        <dbReference type="ARBA" id="ARBA00004651"/>
    </source>
</evidence>
<evidence type="ECO:0000256" key="9">
    <source>
        <dbReference type="ARBA" id="ARBA00023180"/>
    </source>
</evidence>
<evidence type="ECO:0000259" key="15">
    <source>
        <dbReference type="PROSITE" id="PS50261"/>
    </source>
</evidence>
<comment type="subcellular location">
    <subcellularLocation>
        <location evidence="1">Cell membrane</location>
        <topology evidence="1">Multi-pass membrane protein</topology>
    </subcellularLocation>
</comment>
<keyword evidence="17" id="KW-1185">Reference proteome</keyword>
<feature type="transmembrane region" description="Helical" evidence="12">
    <location>
        <begin position="327"/>
        <end position="349"/>
    </location>
</feature>
<evidence type="ECO:0000256" key="13">
    <source>
        <dbReference type="SAM" id="SignalP"/>
    </source>
</evidence>
<evidence type="ECO:0000256" key="3">
    <source>
        <dbReference type="ARBA" id="ARBA00022475"/>
    </source>
</evidence>
<dbReference type="Proteomes" id="UP000314980">
    <property type="component" value="Unassembled WGS sequence"/>
</dbReference>
<dbReference type="GO" id="GO:0005886">
    <property type="term" value="C:plasma membrane"/>
    <property type="evidence" value="ECO:0007669"/>
    <property type="project" value="UniProtKB-SubCell"/>
</dbReference>
<dbReference type="STRING" id="8187.ENSLCAP00010030686"/>
<dbReference type="PROSITE" id="PS50227">
    <property type="entry name" value="G_PROTEIN_RECEP_F2_3"/>
    <property type="match status" value="1"/>
</dbReference>
<comment type="similarity">
    <text evidence="2">Belongs to the G-protein coupled receptor 2 family.</text>
</comment>
<dbReference type="InterPro" id="IPR050332">
    <property type="entry name" value="GPCR_2"/>
</dbReference>
<dbReference type="GO" id="GO:0017046">
    <property type="term" value="F:peptide hormone binding"/>
    <property type="evidence" value="ECO:0007669"/>
    <property type="project" value="Ensembl"/>
</dbReference>
<feature type="transmembrane region" description="Helical" evidence="12">
    <location>
        <begin position="220"/>
        <end position="238"/>
    </location>
</feature>
<evidence type="ECO:0000256" key="4">
    <source>
        <dbReference type="ARBA" id="ARBA00022692"/>
    </source>
</evidence>
<organism evidence="16 17">
    <name type="scientific">Lates calcarifer</name>
    <name type="common">Barramundi</name>
    <name type="synonym">Holocentrus calcarifer</name>
    <dbReference type="NCBI Taxonomy" id="8187"/>
    <lineage>
        <taxon>Eukaryota</taxon>
        <taxon>Metazoa</taxon>
        <taxon>Chordata</taxon>
        <taxon>Craniata</taxon>
        <taxon>Vertebrata</taxon>
        <taxon>Euteleostomi</taxon>
        <taxon>Actinopterygii</taxon>
        <taxon>Neopterygii</taxon>
        <taxon>Teleostei</taxon>
        <taxon>Neoteleostei</taxon>
        <taxon>Acanthomorphata</taxon>
        <taxon>Carangaria</taxon>
        <taxon>Carangaria incertae sedis</taxon>
        <taxon>Centropomidae</taxon>
        <taxon>Lates</taxon>
    </lineage>
</organism>
<feature type="transmembrane region" description="Helical" evidence="12">
    <location>
        <begin position="127"/>
        <end position="148"/>
    </location>
</feature>
<dbReference type="PRINTS" id="PR00249">
    <property type="entry name" value="GPCRSECRETIN"/>
</dbReference>
<evidence type="ECO:0000256" key="12">
    <source>
        <dbReference type="SAM" id="Phobius"/>
    </source>
</evidence>